<dbReference type="PANTHER" id="PTHR43563">
    <property type="entry name" value="AMINE OXIDASE"/>
    <property type="match status" value="1"/>
</dbReference>
<sequence>MTIEDDLPPFPDASPSPPRARIAIVGAGLGGLYAAWRLQQSGVHGVVLLEARDAPGGRILCVDPAGRPVALGAPGSAAADRFDLGPTWYWPGMQPQLDALVDTLGLQRFPQHEDGEMVVERTPQAPPARVRGYRSEPPSVRLVGGMGALVEALHHRLAPGRVLTGQAVRRLGIASDAVEVHAMDGRGQGTVWRVDHVLCAVPPRLMVDRIDFAPALPAALARRWRATDTWMAPHAKYVAVYPAPFWRAQGLSGEARSARGPMAEVHDASMPGGHAALFGFLGVPARVRQGVAEDVLRAHCRVQLGRLFGPEALTPAAEVIKDWAADPYTATDADLHGSGQHPEPPASGADDGPWHGRLTGIASEWSPQFPGYLAGAVDAAERGVQAWLRSAGTRRDPLPRS</sequence>
<proteinExistence type="inferred from homology"/>
<dbReference type="SUPFAM" id="SSF54373">
    <property type="entry name" value="FAD-linked reductases, C-terminal domain"/>
    <property type="match status" value="1"/>
</dbReference>
<comment type="caution">
    <text evidence="4">The sequence shown here is derived from an EMBL/GenBank/DDBJ whole genome shotgun (WGS) entry which is preliminary data.</text>
</comment>
<reference evidence="4 5" key="1">
    <citation type="submission" date="2019-01" db="EMBL/GenBank/DDBJ databases">
        <authorList>
            <person name="Chen W.-M."/>
        </authorList>
    </citation>
    <scope>NUCLEOTIDE SEQUENCE [LARGE SCALE GENOMIC DNA]</scope>
    <source>
        <strain evidence="4 5">ICH-3</strain>
    </source>
</reference>
<dbReference type="SUPFAM" id="SSF51905">
    <property type="entry name" value="FAD/NAD(P)-binding domain"/>
    <property type="match status" value="1"/>
</dbReference>
<dbReference type="RefSeq" id="WP_128198940.1">
    <property type="nucleotide sequence ID" value="NZ_SACT01000004.1"/>
</dbReference>
<dbReference type="Pfam" id="PF13450">
    <property type="entry name" value="NAD_binding_8"/>
    <property type="match status" value="1"/>
</dbReference>
<comment type="similarity">
    <text evidence="1">Belongs to the flavin monoamine oxidase family.</text>
</comment>
<dbReference type="Proteomes" id="UP000288178">
    <property type="component" value="Unassembled WGS sequence"/>
</dbReference>
<dbReference type="Gene3D" id="3.50.50.60">
    <property type="entry name" value="FAD/NAD(P)-binding domain"/>
    <property type="match status" value="2"/>
</dbReference>
<accession>A0A437JUJ3</accession>
<dbReference type="InterPro" id="IPR036188">
    <property type="entry name" value="FAD/NAD-bd_sf"/>
</dbReference>
<evidence type="ECO:0000313" key="4">
    <source>
        <dbReference type="EMBL" id="RVT50914.1"/>
    </source>
</evidence>
<evidence type="ECO:0000259" key="3">
    <source>
        <dbReference type="Pfam" id="PF01593"/>
    </source>
</evidence>
<feature type="region of interest" description="Disordered" evidence="2">
    <location>
        <begin position="331"/>
        <end position="360"/>
    </location>
</feature>
<dbReference type="PANTHER" id="PTHR43563:SF1">
    <property type="entry name" value="AMINE OXIDASE [FLAVIN-CONTAINING] B"/>
    <property type="match status" value="1"/>
</dbReference>
<evidence type="ECO:0000256" key="1">
    <source>
        <dbReference type="ARBA" id="ARBA00005995"/>
    </source>
</evidence>
<dbReference type="InterPro" id="IPR002937">
    <property type="entry name" value="Amino_oxidase"/>
</dbReference>
<gene>
    <name evidence="4" type="ORF">ENE75_14015</name>
</gene>
<dbReference type="Pfam" id="PF01593">
    <property type="entry name" value="Amino_oxidase"/>
    <property type="match status" value="1"/>
</dbReference>
<protein>
    <submittedName>
        <fullName evidence="4">Amine oxidase</fullName>
    </submittedName>
</protein>
<keyword evidence="5" id="KW-1185">Reference proteome</keyword>
<dbReference type="GO" id="GO:0016491">
    <property type="term" value="F:oxidoreductase activity"/>
    <property type="evidence" value="ECO:0007669"/>
    <property type="project" value="InterPro"/>
</dbReference>
<dbReference type="OrthoDB" id="3972913at2"/>
<name>A0A437JUJ3_9BURK</name>
<dbReference type="EMBL" id="SACT01000004">
    <property type="protein sequence ID" value="RVT50914.1"/>
    <property type="molecule type" value="Genomic_DNA"/>
</dbReference>
<evidence type="ECO:0000256" key="2">
    <source>
        <dbReference type="SAM" id="MobiDB-lite"/>
    </source>
</evidence>
<organism evidence="4 5">
    <name type="scientific">Rubrivivax albus</name>
    <dbReference type="NCBI Taxonomy" id="2499835"/>
    <lineage>
        <taxon>Bacteria</taxon>
        <taxon>Pseudomonadati</taxon>
        <taxon>Pseudomonadota</taxon>
        <taxon>Betaproteobacteria</taxon>
        <taxon>Burkholderiales</taxon>
        <taxon>Sphaerotilaceae</taxon>
        <taxon>Rubrivivax</taxon>
    </lineage>
</organism>
<dbReference type="AlphaFoldDB" id="A0A437JUJ3"/>
<evidence type="ECO:0000313" key="5">
    <source>
        <dbReference type="Proteomes" id="UP000288178"/>
    </source>
</evidence>
<feature type="domain" description="Amine oxidase" evidence="3">
    <location>
        <begin position="139"/>
        <end position="385"/>
    </location>
</feature>
<dbReference type="InterPro" id="IPR050703">
    <property type="entry name" value="Flavin_MAO"/>
</dbReference>